<dbReference type="GO" id="GO:0005829">
    <property type="term" value="C:cytosol"/>
    <property type="evidence" value="ECO:0007669"/>
    <property type="project" value="TreeGrafter"/>
</dbReference>
<proteinExistence type="inferred from homology"/>
<dbReference type="GO" id="GO:0110155">
    <property type="term" value="P:NAD-cap decapping"/>
    <property type="evidence" value="ECO:0007669"/>
    <property type="project" value="TreeGrafter"/>
</dbReference>
<dbReference type="GO" id="GO:0046872">
    <property type="term" value="F:metal ion binding"/>
    <property type="evidence" value="ECO:0007669"/>
    <property type="project" value="UniProtKB-KW"/>
</dbReference>
<comment type="function">
    <text evidence="6">Decapping enzyme for NAD-capped RNAs: specifically hydrolyzes the nicotinamide adenine dinucleotide (NAD) cap from a subset of RNAs by removing the entire NAD moiety from the 5'-end of an NAD-capped RNA.</text>
</comment>
<evidence type="ECO:0000259" key="7">
    <source>
        <dbReference type="Pfam" id="PF08652"/>
    </source>
</evidence>
<keyword evidence="6" id="KW-0378">Hydrolase</keyword>
<dbReference type="GO" id="GO:0004518">
    <property type="term" value="F:nuclease activity"/>
    <property type="evidence" value="ECO:0007669"/>
    <property type="project" value="UniProtKB-KW"/>
</dbReference>
<dbReference type="EC" id="3.6.1.-" evidence="6"/>
<dbReference type="GO" id="GO:0005634">
    <property type="term" value="C:nucleus"/>
    <property type="evidence" value="ECO:0007669"/>
    <property type="project" value="UniProtKB-SubCell"/>
</dbReference>
<comment type="catalytic activity">
    <reaction evidence="5">
        <text>a 5'-end NAD(+)-phospho-ribonucleoside in mRNA + H2O = a 5'-end phospho-ribonucleoside in mRNA + NAD(+) + H(+)</text>
        <dbReference type="Rhea" id="RHEA:60880"/>
        <dbReference type="Rhea" id="RHEA-COMP:15692"/>
        <dbReference type="Rhea" id="RHEA-COMP:15698"/>
        <dbReference type="ChEBI" id="CHEBI:15377"/>
        <dbReference type="ChEBI" id="CHEBI:15378"/>
        <dbReference type="ChEBI" id="CHEBI:57540"/>
        <dbReference type="ChEBI" id="CHEBI:138282"/>
        <dbReference type="ChEBI" id="CHEBI:144029"/>
    </reaction>
    <physiologicalReaction direction="left-to-right" evidence="5">
        <dbReference type="Rhea" id="RHEA:60881"/>
    </physiologicalReaction>
</comment>
<comment type="cofactor">
    <cofactor evidence="1 6">
        <name>a divalent metal cation</name>
        <dbReference type="ChEBI" id="CHEBI:60240"/>
    </cofactor>
</comment>
<feature type="domain" description="RAI1-like" evidence="7">
    <location>
        <begin position="87"/>
        <end position="372"/>
    </location>
</feature>
<dbReference type="GO" id="GO:0003723">
    <property type="term" value="F:RNA binding"/>
    <property type="evidence" value="ECO:0007669"/>
    <property type="project" value="UniProtKB-KW"/>
</dbReference>
<keyword evidence="6" id="KW-0479">Metal-binding</keyword>
<evidence type="ECO:0000256" key="3">
    <source>
        <dbReference type="ARBA" id="ARBA00022722"/>
    </source>
</evidence>
<dbReference type="InterPro" id="IPR039039">
    <property type="entry name" value="RAI1-like_fam"/>
</dbReference>
<dbReference type="PANTHER" id="PTHR12395">
    <property type="entry name" value="DOM-3 RELATED"/>
    <property type="match status" value="1"/>
</dbReference>
<evidence type="ECO:0000256" key="5">
    <source>
        <dbReference type="ARBA" id="ARBA00048124"/>
    </source>
</evidence>
<sequence>MQELFEKLSLEDLPNVSCVTCKGFERVSISHFPTEALQFFDEVKEVGTMTHWVDSDEFELGCSQGAPRLKRDLGLFTITGKLAKTNSYVGHDLLEHYDEFQPLTPNQLEDMSGVFEFLSKWEGNHGSPFNSDSEFTIVCSRHNLIDLIMAPFSDEDVHFNVQYVNGYLHISPDKQFQKKDVGIYSRESNIRKICYTGFELENLVTETPTGARKSAFYSLVQGKLSKNIKFLFKAEMDCFNPAKRSYTEIKCTTGLRVKSAFHRRKLLRMWVQTSLVPSTDLLIGIRDPYYHQLSSFERYTRQELYQKFNNRNLSVLKKKYNYNANISVQWFRHLVKRICQTIGPYVEKAPAETMNFKLILTKKLDLELRKLDTPSKSKNAPRPK</sequence>
<keyword evidence="6" id="KW-0539">Nucleus</keyword>
<dbReference type="GO" id="GO:0000166">
    <property type="term" value="F:nucleotide binding"/>
    <property type="evidence" value="ECO:0007669"/>
    <property type="project" value="UniProtKB-KW"/>
</dbReference>
<dbReference type="AlphaFoldDB" id="A0A0P1KS91"/>
<comment type="similarity">
    <text evidence="2 6">Belongs to the DXO/Dom3Z family.</text>
</comment>
<dbReference type="GO" id="GO:0034353">
    <property type="term" value="F:mRNA 5'-diphosphatase activity"/>
    <property type="evidence" value="ECO:0007669"/>
    <property type="project" value="TreeGrafter"/>
</dbReference>
<reference evidence="9" key="1">
    <citation type="submission" date="2015-10" db="EMBL/GenBank/DDBJ databases">
        <authorList>
            <person name="Devillers H."/>
        </authorList>
    </citation>
    <scope>NUCLEOTIDE SEQUENCE [LARGE SCALE GENOMIC DNA]</scope>
</reference>
<evidence type="ECO:0000256" key="2">
    <source>
        <dbReference type="ARBA" id="ARBA00006562"/>
    </source>
</evidence>
<dbReference type="OrthoDB" id="5853397at2759"/>
<comment type="catalytic activity">
    <reaction evidence="4">
        <text>a 5'-end (N(7)-methyl 5'-triphosphoguanosine)-ribonucleoside-ribonucleotide in mRNA + H2O = a (N(7)-methyl 5'-triphosphoguanosine)-nucleoside + a 5'-end phospho-ribonucleoside in mRNA + H(+)</text>
        <dbReference type="Rhea" id="RHEA:66928"/>
        <dbReference type="Rhea" id="RHEA-COMP:15692"/>
        <dbReference type="Rhea" id="RHEA-COMP:17313"/>
        <dbReference type="ChEBI" id="CHEBI:15377"/>
        <dbReference type="ChEBI" id="CHEBI:15378"/>
        <dbReference type="ChEBI" id="CHEBI:138282"/>
        <dbReference type="ChEBI" id="CHEBI:172876"/>
        <dbReference type="ChEBI" id="CHEBI:172877"/>
    </reaction>
    <physiologicalReaction direction="left-to-right" evidence="4">
        <dbReference type="Rhea" id="RHEA:66929"/>
    </physiologicalReaction>
</comment>
<evidence type="ECO:0000313" key="9">
    <source>
        <dbReference type="Proteomes" id="UP000236544"/>
    </source>
</evidence>
<evidence type="ECO:0000313" key="8">
    <source>
        <dbReference type="EMBL" id="CUS21817.1"/>
    </source>
</evidence>
<name>A0A0P1KS91_9SACH</name>
<keyword evidence="3 6" id="KW-0540">Nuclease</keyword>
<protein>
    <recommendedName>
        <fullName evidence="6">Decapping nuclease</fullName>
        <ecNumber evidence="6">3.6.1.-</ecNumber>
    </recommendedName>
</protein>
<evidence type="ECO:0000256" key="1">
    <source>
        <dbReference type="ARBA" id="ARBA00001968"/>
    </source>
</evidence>
<dbReference type="Pfam" id="PF08652">
    <property type="entry name" value="RAI1"/>
    <property type="match status" value="1"/>
</dbReference>
<keyword evidence="9" id="KW-1185">Reference proteome</keyword>
<evidence type="ECO:0000256" key="6">
    <source>
        <dbReference type="RuleBase" id="RU367113"/>
    </source>
</evidence>
<comment type="subcellular location">
    <subcellularLocation>
        <location evidence="6">Nucleus</location>
    </subcellularLocation>
</comment>
<keyword evidence="6" id="KW-0694">RNA-binding</keyword>
<dbReference type="EMBL" id="LN890563">
    <property type="protein sequence ID" value="CUS21817.1"/>
    <property type="molecule type" value="Genomic_DNA"/>
</dbReference>
<gene>
    <name evidence="8" type="ORF">LAQU0_S04e01486g</name>
</gene>
<dbReference type="Proteomes" id="UP000236544">
    <property type="component" value="Unassembled WGS sequence"/>
</dbReference>
<evidence type="ECO:0000256" key="4">
    <source>
        <dbReference type="ARBA" id="ARBA00044676"/>
    </source>
</evidence>
<accession>A0A0P1KS91</accession>
<keyword evidence="6" id="KW-0547">Nucleotide-binding</keyword>
<organism evidence="8 9">
    <name type="scientific">Lachancea quebecensis</name>
    <dbReference type="NCBI Taxonomy" id="1654605"/>
    <lineage>
        <taxon>Eukaryota</taxon>
        <taxon>Fungi</taxon>
        <taxon>Dikarya</taxon>
        <taxon>Ascomycota</taxon>
        <taxon>Saccharomycotina</taxon>
        <taxon>Saccharomycetes</taxon>
        <taxon>Saccharomycetales</taxon>
        <taxon>Saccharomycetaceae</taxon>
        <taxon>Lachancea</taxon>
    </lineage>
</organism>
<dbReference type="InterPro" id="IPR013961">
    <property type="entry name" value="RAI1"/>
</dbReference>
<dbReference type="GO" id="GO:0000956">
    <property type="term" value="P:nuclear-transcribed mRNA catabolic process"/>
    <property type="evidence" value="ECO:0007669"/>
    <property type="project" value="TreeGrafter"/>
</dbReference>
<dbReference type="PANTHER" id="PTHR12395:SF25">
    <property type="entry name" value="DECAPPING AND EXORIBONUCLEASE PROTEIN 1"/>
    <property type="match status" value="1"/>
</dbReference>